<comment type="caution">
    <text evidence="2">The sequence shown here is derived from an EMBL/GenBank/DDBJ whole genome shotgun (WGS) entry which is preliminary data.</text>
</comment>
<evidence type="ECO:0000313" key="3">
    <source>
        <dbReference type="Proteomes" id="UP000321523"/>
    </source>
</evidence>
<proteinExistence type="predicted"/>
<evidence type="ECO:0000313" key="2">
    <source>
        <dbReference type="EMBL" id="GEO43741.1"/>
    </source>
</evidence>
<dbReference type="EMBL" id="BJYZ01000180">
    <property type="protein sequence ID" value="GEO43741.1"/>
    <property type="molecule type" value="Genomic_DNA"/>
</dbReference>
<sequence>MSSKISGACRAAEDAPLQAVNIIGERVPCREAKQRIWQALDLLGQQSRRLKTSRNQAAEVSTPVPARRTGSDL</sequence>
<evidence type="ECO:0000256" key="1">
    <source>
        <dbReference type="SAM" id="MobiDB-lite"/>
    </source>
</evidence>
<feature type="region of interest" description="Disordered" evidence="1">
    <location>
        <begin position="51"/>
        <end position="73"/>
    </location>
</feature>
<dbReference type="AlphaFoldDB" id="A0A512E4T4"/>
<gene>
    <name evidence="2" type="ORF">SAE02_78890</name>
</gene>
<keyword evidence="3" id="KW-1185">Reference proteome</keyword>
<name>A0A512E4T4_9PROT</name>
<protein>
    <submittedName>
        <fullName evidence="2">Uncharacterized protein</fullName>
    </submittedName>
</protein>
<organism evidence="2 3">
    <name type="scientific">Skermanella aerolata</name>
    <dbReference type="NCBI Taxonomy" id="393310"/>
    <lineage>
        <taxon>Bacteria</taxon>
        <taxon>Pseudomonadati</taxon>
        <taxon>Pseudomonadota</taxon>
        <taxon>Alphaproteobacteria</taxon>
        <taxon>Rhodospirillales</taxon>
        <taxon>Azospirillaceae</taxon>
        <taxon>Skermanella</taxon>
    </lineage>
</organism>
<accession>A0A512E4T4</accession>
<dbReference type="Proteomes" id="UP000321523">
    <property type="component" value="Unassembled WGS sequence"/>
</dbReference>
<reference evidence="2 3" key="1">
    <citation type="submission" date="2019-07" db="EMBL/GenBank/DDBJ databases">
        <title>Whole genome shotgun sequence of Skermanella aerolata NBRC 106429.</title>
        <authorList>
            <person name="Hosoyama A."/>
            <person name="Uohara A."/>
            <person name="Ohji S."/>
            <person name="Ichikawa N."/>
        </authorList>
    </citation>
    <scope>NUCLEOTIDE SEQUENCE [LARGE SCALE GENOMIC DNA]</scope>
    <source>
        <strain evidence="2 3">NBRC 106429</strain>
    </source>
</reference>